<dbReference type="Pfam" id="PF00248">
    <property type="entry name" value="Aldo_ket_red"/>
    <property type="match status" value="3"/>
</dbReference>
<proteinExistence type="inferred from homology"/>
<organism evidence="5 6">
    <name type="scientific">Dendroctonus ponderosae</name>
    <name type="common">Mountain pine beetle</name>
    <dbReference type="NCBI Taxonomy" id="77166"/>
    <lineage>
        <taxon>Eukaryota</taxon>
        <taxon>Metazoa</taxon>
        <taxon>Ecdysozoa</taxon>
        <taxon>Arthropoda</taxon>
        <taxon>Hexapoda</taxon>
        <taxon>Insecta</taxon>
        <taxon>Pterygota</taxon>
        <taxon>Neoptera</taxon>
        <taxon>Endopterygota</taxon>
        <taxon>Coleoptera</taxon>
        <taxon>Polyphaga</taxon>
        <taxon>Cucujiformia</taxon>
        <taxon>Curculionidae</taxon>
        <taxon>Scolytinae</taxon>
        <taxon>Dendroctonus</taxon>
    </lineage>
</organism>
<dbReference type="InterPro" id="IPR023210">
    <property type="entry name" value="NADP_OxRdtase_dom"/>
</dbReference>
<dbReference type="STRING" id="77166.U4TYJ0"/>
<evidence type="ECO:0000313" key="5">
    <source>
        <dbReference type="EMBL" id="ERL85887.1"/>
    </source>
</evidence>
<sequence length="592" mass="66408">MRIVVSHIVNSTRKMAKQVPKIKFNNGQEFPVFGLGTWKSKPGEVTQAVKDAFDIGYRHIDCAHIYGNEAEVGEAIKAKIADGTEDDELFPKNADGTTAFSEVDYLDTWKAMEGLVKKGLTKSIGISNFNKKQVERLLANCSIPPATNQIETHPYLNQEKLIAHNQSKGIVVTAYSPLGSPDRPWAKPGDPQLLDDPKIKEIAQKYGKTPAQVVIRYGIQRNLIVIPKSVTKSRIQQNFNIWDFKLSPEDIKHLNSFDCNGRICPYDDNIVPKMAPKVPNVVLNNGKLLPALGLGTWKSKPGEVAQAVKDAIDAGYRHIDCALYYLNEEEVGAGIKAKIDEGVVKREELFVTSKLWCNLMRPDLVEPTIRRSLGYLKLDYLDLYLIHWPTAFKQGEEYTPRGPDGKTLYGDIDYVDTWKAFEELQKKGLTKSIGVSNFNKRQLERLLKSATIKPVTNQVECHPYLNQKKLTAFCKSLDIVITAYSPLGSPDRPWAKPGDPILVKEPKILALAEKYKKTPAQIILRYLHQLGVVPIPKSVTKSRIAENLDIWDFQLNPADVAVLDTFDCNGRVCQHSEGAGHPNHPFENDEWS</sequence>
<feature type="domain" description="NADP-dependent oxidoreductase" evidence="4">
    <location>
        <begin position="102"/>
        <end position="257"/>
    </location>
</feature>
<dbReference type="AlphaFoldDB" id="U4TYJ0"/>
<keyword evidence="2" id="KW-0521">NADP</keyword>
<feature type="domain" description="NADP-dependent oxidoreductase" evidence="4">
    <location>
        <begin position="292"/>
        <end position="565"/>
    </location>
</feature>
<protein>
    <recommendedName>
        <fullName evidence="4">NADP-dependent oxidoreductase domain-containing protein</fullName>
    </recommendedName>
</protein>
<evidence type="ECO:0000259" key="4">
    <source>
        <dbReference type="Pfam" id="PF00248"/>
    </source>
</evidence>
<dbReference type="InterPro" id="IPR020471">
    <property type="entry name" value="AKR"/>
</dbReference>
<evidence type="ECO:0000313" key="6">
    <source>
        <dbReference type="Proteomes" id="UP000030742"/>
    </source>
</evidence>
<dbReference type="Gene3D" id="3.20.20.100">
    <property type="entry name" value="NADP-dependent oxidoreductase domain"/>
    <property type="match status" value="3"/>
</dbReference>
<name>U4TYJ0_DENPD</name>
<dbReference type="InterPro" id="IPR036812">
    <property type="entry name" value="NAD(P)_OxRdtase_dom_sf"/>
</dbReference>
<accession>U4TYJ0</accession>
<feature type="domain" description="NADP-dependent oxidoreductase" evidence="4">
    <location>
        <begin position="34"/>
        <end position="82"/>
    </location>
</feature>
<evidence type="ECO:0000256" key="1">
    <source>
        <dbReference type="ARBA" id="ARBA00007905"/>
    </source>
</evidence>
<dbReference type="GO" id="GO:0016491">
    <property type="term" value="F:oxidoreductase activity"/>
    <property type="evidence" value="ECO:0007669"/>
    <property type="project" value="UniProtKB-KW"/>
</dbReference>
<reference evidence="5 6" key="1">
    <citation type="journal article" date="2013" name="Genome Biol.">
        <title>Draft genome of the mountain pine beetle, Dendroctonus ponderosae Hopkins, a major forest pest.</title>
        <authorList>
            <person name="Keeling C.I."/>
            <person name="Yuen M.M."/>
            <person name="Liao N.Y."/>
            <person name="Docking T.R."/>
            <person name="Chan S.K."/>
            <person name="Taylor G.A."/>
            <person name="Palmquist D.L."/>
            <person name="Jackman S.D."/>
            <person name="Nguyen A."/>
            <person name="Li M."/>
            <person name="Henderson H."/>
            <person name="Janes J.K."/>
            <person name="Zhao Y."/>
            <person name="Pandoh P."/>
            <person name="Moore R."/>
            <person name="Sperling F.A."/>
            <person name="Huber D.P."/>
            <person name="Birol I."/>
            <person name="Jones S.J."/>
            <person name="Bohlmann J."/>
        </authorList>
    </citation>
    <scope>NUCLEOTIDE SEQUENCE</scope>
</reference>
<dbReference type="EMBL" id="KB631760">
    <property type="protein sequence ID" value="ERL85887.1"/>
    <property type="molecule type" value="Genomic_DNA"/>
</dbReference>
<comment type="similarity">
    <text evidence="1">Belongs to the aldo/keto reductase family.</text>
</comment>
<dbReference type="SUPFAM" id="SSF51430">
    <property type="entry name" value="NAD(P)-linked oxidoreductase"/>
    <property type="match status" value="2"/>
</dbReference>
<dbReference type="PROSITE" id="PS00062">
    <property type="entry name" value="ALDOKETO_REDUCTASE_2"/>
    <property type="match status" value="2"/>
</dbReference>
<gene>
    <name evidence="5" type="ORF">D910_03302</name>
</gene>
<dbReference type="FunFam" id="3.20.20.100:FF:000006">
    <property type="entry name" value="Aldo-keto reductase family 1 member A1"/>
    <property type="match status" value="1"/>
</dbReference>
<dbReference type="OrthoDB" id="416253at2759"/>
<dbReference type="PROSITE" id="PS00798">
    <property type="entry name" value="ALDOKETO_REDUCTASE_1"/>
    <property type="match status" value="2"/>
</dbReference>
<evidence type="ECO:0000256" key="3">
    <source>
        <dbReference type="ARBA" id="ARBA00023002"/>
    </source>
</evidence>
<dbReference type="PRINTS" id="PR00069">
    <property type="entry name" value="ALDKETRDTASE"/>
</dbReference>
<evidence type="ECO:0000256" key="2">
    <source>
        <dbReference type="ARBA" id="ARBA00022857"/>
    </source>
</evidence>
<dbReference type="InterPro" id="IPR018170">
    <property type="entry name" value="Aldo/ket_reductase_CS"/>
</dbReference>
<dbReference type="PROSITE" id="PS00063">
    <property type="entry name" value="ALDOKETO_REDUCTASE_3"/>
    <property type="match status" value="2"/>
</dbReference>
<dbReference type="PANTHER" id="PTHR11732">
    <property type="entry name" value="ALDO/KETO REDUCTASE"/>
    <property type="match status" value="1"/>
</dbReference>
<dbReference type="Proteomes" id="UP000030742">
    <property type="component" value="Unassembled WGS sequence"/>
</dbReference>
<keyword evidence="3" id="KW-0560">Oxidoreductase</keyword>